<dbReference type="PANTHER" id="PTHR42782:SF4">
    <property type="entry name" value="DUF455 DOMAIN-CONTAINING PROTEIN"/>
    <property type="match status" value="1"/>
</dbReference>
<comment type="caution">
    <text evidence="2">The sequence shown here is derived from an EMBL/GenBank/DDBJ whole genome shotgun (WGS) entry which is preliminary data.</text>
</comment>
<evidence type="ECO:0000313" key="2">
    <source>
        <dbReference type="EMBL" id="MCL7714432.1"/>
    </source>
</evidence>
<accession>A0ABT0SGI1</accession>
<reference evidence="2 3" key="1">
    <citation type="submission" date="2021-08" db="EMBL/GenBank/DDBJ databases">
        <title>Novel members of of the genus Stenotrophomonas from differernt environment.</title>
        <authorList>
            <person name="Deng Y."/>
        </authorList>
    </citation>
    <scope>NUCLEOTIDE SEQUENCE [LARGE SCALE GENOMIC DNA]</scope>
    <source>
        <strain evidence="2 3">CPCC 101365</strain>
    </source>
</reference>
<dbReference type="Proteomes" id="UP001431235">
    <property type="component" value="Unassembled WGS sequence"/>
</dbReference>
<dbReference type="CDD" id="cd00657">
    <property type="entry name" value="Ferritin_like"/>
    <property type="match status" value="1"/>
</dbReference>
<dbReference type="RefSeq" id="WP_272494049.1">
    <property type="nucleotide sequence ID" value="NZ_JAIKTS010000001.1"/>
</dbReference>
<dbReference type="PIRSF" id="PIRSF012318">
    <property type="entry name" value="UCP012318"/>
    <property type="match status" value="1"/>
</dbReference>
<name>A0ABT0SGI1_9GAMM</name>
<dbReference type="Pfam" id="PF04305">
    <property type="entry name" value="DUF455"/>
    <property type="match status" value="1"/>
</dbReference>
<feature type="region of interest" description="Disordered" evidence="1">
    <location>
        <begin position="1"/>
        <end position="37"/>
    </location>
</feature>
<dbReference type="PANTHER" id="PTHR42782">
    <property type="entry name" value="SI:CH73-314G15.3"/>
    <property type="match status" value="1"/>
</dbReference>
<keyword evidence="3" id="KW-1185">Reference proteome</keyword>
<evidence type="ECO:0000313" key="3">
    <source>
        <dbReference type="Proteomes" id="UP001431235"/>
    </source>
</evidence>
<organism evidence="2 3">
    <name type="scientific">Stenotrophomonas mori</name>
    <dbReference type="NCBI Taxonomy" id="2871096"/>
    <lineage>
        <taxon>Bacteria</taxon>
        <taxon>Pseudomonadati</taxon>
        <taxon>Pseudomonadota</taxon>
        <taxon>Gammaproteobacteria</taxon>
        <taxon>Lysobacterales</taxon>
        <taxon>Lysobacteraceae</taxon>
        <taxon>Stenotrophomonas</taxon>
    </lineage>
</organism>
<gene>
    <name evidence="2" type="ORF">K5L01_07240</name>
</gene>
<sequence>MSNPRRPVVPGPATCLPDGVRAPSAADDPGTGVDDLPEEDLHAAACHCLDEADPLRKVALTRAYAARFRAGRLKAPLQAPAPAPIRMPGRPAHLVTVHPRDLPRRGLGSAEGRAAFIHAIAHIELNAIDLAWDAVYRFRGLPGSFHADWVSCADDEARHFMLLRGRLQAHGYDYADFPAHNGLWEMCEKTAHDGLARMALVPRVLEARGLDVTPGMIVRLRALGDEATADVLEVILREEVAHVAAGSRWYRWYCERAGVEPRARFKELLREYAGGYLHGPFNLEARLLAGFDEDELADLVEQAR</sequence>
<evidence type="ECO:0000256" key="1">
    <source>
        <dbReference type="SAM" id="MobiDB-lite"/>
    </source>
</evidence>
<dbReference type="InterPro" id="IPR011197">
    <property type="entry name" value="UCP012318"/>
</dbReference>
<dbReference type="InterPro" id="IPR009078">
    <property type="entry name" value="Ferritin-like_SF"/>
</dbReference>
<protein>
    <submittedName>
        <fullName evidence="2">Ferritin-like domain-containing protein</fullName>
    </submittedName>
</protein>
<dbReference type="InterPro" id="IPR007402">
    <property type="entry name" value="DUF455"/>
</dbReference>
<dbReference type="SUPFAM" id="SSF47240">
    <property type="entry name" value="Ferritin-like"/>
    <property type="match status" value="1"/>
</dbReference>
<dbReference type="EMBL" id="JAIKTS010000001">
    <property type="protein sequence ID" value="MCL7714432.1"/>
    <property type="molecule type" value="Genomic_DNA"/>
</dbReference>
<proteinExistence type="predicted"/>